<name>A0A8T0J2L3_CERPU</name>
<reference evidence="1" key="1">
    <citation type="submission" date="2020-06" db="EMBL/GenBank/DDBJ databases">
        <title>WGS assembly of Ceratodon purpureus strain R40.</title>
        <authorList>
            <person name="Carey S.B."/>
            <person name="Jenkins J."/>
            <person name="Shu S."/>
            <person name="Lovell J.T."/>
            <person name="Sreedasyam A."/>
            <person name="Maumus F."/>
            <person name="Tiley G.P."/>
            <person name="Fernandez-Pozo N."/>
            <person name="Barry K."/>
            <person name="Chen C."/>
            <person name="Wang M."/>
            <person name="Lipzen A."/>
            <person name="Daum C."/>
            <person name="Saski C.A."/>
            <person name="Payton A.C."/>
            <person name="Mcbreen J.C."/>
            <person name="Conrad R.E."/>
            <person name="Kollar L.M."/>
            <person name="Olsson S."/>
            <person name="Huttunen S."/>
            <person name="Landis J.B."/>
            <person name="Wickett N.J."/>
            <person name="Johnson M.G."/>
            <person name="Rensing S.A."/>
            <person name="Grimwood J."/>
            <person name="Schmutz J."/>
            <person name="Mcdaniel S.F."/>
        </authorList>
    </citation>
    <scope>NUCLEOTIDE SEQUENCE</scope>
    <source>
        <strain evidence="1">R40</strain>
    </source>
</reference>
<evidence type="ECO:0000313" key="1">
    <source>
        <dbReference type="EMBL" id="KAG0588933.1"/>
    </source>
</evidence>
<evidence type="ECO:0000313" key="2">
    <source>
        <dbReference type="Proteomes" id="UP000822688"/>
    </source>
</evidence>
<dbReference type="EMBL" id="CM026422">
    <property type="protein sequence ID" value="KAG0588933.1"/>
    <property type="molecule type" value="Genomic_DNA"/>
</dbReference>
<keyword evidence="2" id="KW-1185">Reference proteome</keyword>
<dbReference type="Proteomes" id="UP000822688">
    <property type="component" value="Chromosome 2"/>
</dbReference>
<protein>
    <submittedName>
        <fullName evidence="1">Uncharacterized protein</fullName>
    </submittedName>
</protein>
<accession>A0A8T0J2L3</accession>
<proteinExistence type="predicted"/>
<dbReference type="AlphaFoldDB" id="A0A8T0J2L3"/>
<sequence length="51" mass="5558">MMGSAFSELTYAMAVGRSSPSCRIRFGFHRAHLSTCKATEHGAAERCIPVQ</sequence>
<organism evidence="1 2">
    <name type="scientific">Ceratodon purpureus</name>
    <name type="common">Fire moss</name>
    <name type="synonym">Dicranum purpureum</name>
    <dbReference type="NCBI Taxonomy" id="3225"/>
    <lineage>
        <taxon>Eukaryota</taxon>
        <taxon>Viridiplantae</taxon>
        <taxon>Streptophyta</taxon>
        <taxon>Embryophyta</taxon>
        <taxon>Bryophyta</taxon>
        <taxon>Bryophytina</taxon>
        <taxon>Bryopsida</taxon>
        <taxon>Dicranidae</taxon>
        <taxon>Pseudoditrichales</taxon>
        <taxon>Ditrichaceae</taxon>
        <taxon>Ceratodon</taxon>
    </lineage>
</organism>
<comment type="caution">
    <text evidence="1">The sequence shown here is derived from an EMBL/GenBank/DDBJ whole genome shotgun (WGS) entry which is preliminary data.</text>
</comment>
<gene>
    <name evidence="1" type="ORF">KC19_2G279600</name>
</gene>